<dbReference type="Pfam" id="PF02153">
    <property type="entry name" value="PDH_N"/>
    <property type="match status" value="1"/>
</dbReference>
<proteinExistence type="inferred from homology"/>
<dbReference type="EC" id="1.3.1.12" evidence="4"/>
<feature type="domain" description="Prephenate/arogenate dehydrogenase" evidence="3">
    <location>
        <begin position="17"/>
        <end position="301"/>
    </location>
</feature>
<gene>
    <name evidence="4" type="ORF">ACFQ04_08320</name>
</gene>
<dbReference type="NCBIfam" id="NF005108">
    <property type="entry name" value="PRK06545.1-6"/>
    <property type="match status" value="1"/>
</dbReference>
<dbReference type="InterPro" id="IPR046825">
    <property type="entry name" value="PDH_C"/>
</dbReference>
<dbReference type="Gene3D" id="1.10.3660.10">
    <property type="entry name" value="6-phosphogluconate dehydrogenase C-terminal like domain"/>
    <property type="match status" value="1"/>
</dbReference>
<accession>A0ABW3G5V9</accession>
<dbReference type="SUPFAM" id="SSF51735">
    <property type="entry name" value="NAD(P)-binding Rossmann-fold domains"/>
    <property type="match status" value="1"/>
</dbReference>
<comment type="caution">
    <text evidence="4">The sequence shown here is derived from an EMBL/GenBank/DDBJ whole genome shotgun (WGS) entry which is preliminary data.</text>
</comment>
<dbReference type="InterPro" id="IPR046826">
    <property type="entry name" value="PDH_N"/>
</dbReference>
<name>A0ABW3G5V9_9NOCA</name>
<evidence type="ECO:0000313" key="4">
    <source>
        <dbReference type="EMBL" id="MFD0925741.1"/>
    </source>
</evidence>
<keyword evidence="5" id="KW-1185">Reference proteome</keyword>
<dbReference type="Proteomes" id="UP001597068">
    <property type="component" value="Unassembled WGS sequence"/>
</dbReference>
<dbReference type="PROSITE" id="PS51176">
    <property type="entry name" value="PDH_ADH"/>
    <property type="match status" value="1"/>
</dbReference>
<dbReference type="InterPro" id="IPR003099">
    <property type="entry name" value="Prephen_DH"/>
</dbReference>
<dbReference type="InterPro" id="IPR008927">
    <property type="entry name" value="6-PGluconate_DH-like_C_sf"/>
</dbReference>
<sequence length="330" mass="33790">MTAPREPASPRDPHASIPVCVLGLGLIGGSLLRALADAGRPCFGWNRSAATVAAATAAGYEADADLAAVLARASEADALIVLATPTTVVDDILDAVAQHAPRCALTDVVSVKDAVAAAVDRHGLSARYVGGHPMAGTSESGWDATDPALFVDAPWVVCCDDHSDPATWSAVADVAVTVGARVVPVATADHDLLVAAISHVPHLTAAVTAAIGAGPGDLALRLAAGSFRDGTRVAGTAVDLQRAMIEANRPAVVTLLSEAIDRLVAARDDLRDSGSVATTVDDGHRARRRWEDMRAAGPQPIVDVTVGAPGWAAELRRQAHLGRVWTGAPA</sequence>
<dbReference type="EMBL" id="JBHTIL010000001">
    <property type="protein sequence ID" value="MFD0925741.1"/>
    <property type="molecule type" value="Genomic_DNA"/>
</dbReference>
<evidence type="ECO:0000259" key="3">
    <source>
        <dbReference type="PROSITE" id="PS51176"/>
    </source>
</evidence>
<evidence type="ECO:0000313" key="5">
    <source>
        <dbReference type="Proteomes" id="UP001597068"/>
    </source>
</evidence>
<evidence type="ECO:0000256" key="1">
    <source>
        <dbReference type="ARBA" id="ARBA00007964"/>
    </source>
</evidence>
<keyword evidence="2 4" id="KW-0560">Oxidoreductase</keyword>
<comment type="similarity">
    <text evidence="1">Belongs to the prephenate/arogenate dehydrogenase family.</text>
</comment>
<dbReference type="GO" id="GO:0008977">
    <property type="term" value="F:prephenate dehydrogenase (NAD+) activity"/>
    <property type="evidence" value="ECO:0007669"/>
    <property type="project" value="UniProtKB-EC"/>
</dbReference>
<reference evidence="5" key="1">
    <citation type="journal article" date="2019" name="Int. J. Syst. Evol. Microbiol.">
        <title>The Global Catalogue of Microorganisms (GCM) 10K type strain sequencing project: providing services to taxonomists for standard genome sequencing and annotation.</title>
        <authorList>
            <consortium name="The Broad Institute Genomics Platform"/>
            <consortium name="The Broad Institute Genome Sequencing Center for Infectious Disease"/>
            <person name="Wu L."/>
            <person name="Ma J."/>
        </authorList>
    </citation>
    <scope>NUCLEOTIDE SEQUENCE [LARGE SCALE GENOMIC DNA]</scope>
    <source>
        <strain evidence="5">CCUG 50873</strain>
    </source>
</reference>
<dbReference type="PANTHER" id="PTHR21363">
    <property type="entry name" value="PREPHENATE DEHYDROGENASE"/>
    <property type="match status" value="1"/>
</dbReference>
<dbReference type="Pfam" id="PF20463">
    <property type="entry name" value="PDH_C"/>
    <property type="match status" value="1"/>
</dbReference>
<dbReference type="RefSeq" id="WP_253646334.1">
    <property type="nucleotide sequence ID" value="NZ_BAAAMO010000002.1"/>
</dbReference>
<evidence type="ECO:0000256" key="2">
    <source>
        <dbReference type="ARBA" id="ARBA00023002"/>
    </source>
</evidence>
<dbReference type="Gene3D" id="3.40.50.720">
    <property type="entry name" value="NAD(P)-binding Rossmann-like Domain"/>
    <property type="match status" value="1"/>
</dbReference>
<dbReference type="InterPro" id="IPR050812">
    <property type="entry name" value="Preph/Arog_dehydrog"/>
</dbReference>
<organism evidence="4 5">
    <name type="scientific">Williamsia deligens</name>
    <dbReference type="NCBI Taxonomy" id="321325"/>
    <lineage>
        <taxon>Bacteria</taxon>
        <taxon>Bacillati</taxon>
        <taxon>Actinomycetota</taxon>
        <taxon>Actinomycetes</taxon>
        <taxon>Mycobacteriales</taxon>
        <taxon>Nocardiaceae</taxon>
        <taxon>Williamsia</taxon>
    </lineage>
</organism>
<dbReference type="InterPro" id="IPR036291">
    <property type="entry name" value="NAD(P)-bd_dom_sf"/>
</dbReference>
<dbReference type="SUPFAM" id="SSF48179">
    <property type="entry name" value="6-phosphogluconate dehydrogenase C-terminal domain-like"/>
    <property type="match status" value="1"/>
</dbReference>
<dbReference type="PANTHER" id="PTHR21363:SF0">
    <property type="entry name" value="PREPHENATE DEHYDROGENASE [NADP(+)]"/>
    <property type="match status" value="1"/>
</dbReference>
<protein>
    <submittedName>
        <fullName evidence="4">Prephenate dehydrogenase</fullName>
        <ecNumber evidence="4">1.3.1.12</ecNumber>
    </submittedName>
</protein>